<comment type="similarity">
    <text evidence="5">Belongs to the non-flavoprotein flavin reductase family. RutF subfamily.</text>
</comment>
<reference evidence="7" key="2">
    <citation type="submission" date="2021-08" db="EMBL/GenBank/DDBJ databases">
        <authorList>
            <person name="Tani A."/>
            <person name="Ola A."/>
            <person name="Ogura Y."/>
            <person name="Katsura K."/>
            <person name="Hayashi T."/>
        </authorList>
    </citation>
    <scope>NUCLEOTIDE SEQUENCE</scope>
    <source>
        <strain evidence="7">DSM 14458</strain>
    </source>
</reference>
<evidence type="ECO:0000313" key="8">
    <source>
        <dbReference type="Proteomes" id="UP001055093"/>
    </source>
</evidence>
<evidence type="ECO:0000259" key="6">
    <source>
        <dbReference type="SMART" id="SM00903"/>
    </source>
</evidence>
<gene>
    <name evidence="7" type="primary">rutF_3</name>
    <name evidence="5" type="synonym">rutF</name>
    <name evidence="7" type="ORF">BGCPKDLD_4429</name>
</gene>
<keyword evidence="3 5" id="KW-0560">Oxidoreductase</keyword>
<keyword evidence="1 5" id="KW-0285">Flavoprotein</keyword>
<evidence type="ECO:0000256" key="4">
    <source>
        <dbReference type="ARBA" id="ARBA00023027"/>
    </source>
</evidence>
<dbReference type="HAMAP" id="MF_00833">
    <property type="entry name" value="RutF"/>
    <property type="match status" value="1"/>
</dbReference>
<dbReference type="Gene3D" id="2.30.110.10">
    <property type="entry name" value="Electron Transport, Fmn-binding Protein, Chain A"/>
    <property type="match status" value="1"/>
</dbReference>
<comment type="catalytic activity">
    <reaction evidence="5">
        <text>FMNH2 + NAD(+) = FMN + NADH + 2 H(+)</text>
        <dbReference type="Rhea" id="RHEA:21620"/>
        <dbReference type="ChEBI" id="CHEBI:15378"/>
        <dbReference type="ChEBI" id="CHEBI:57540"/>
        <dbReference type="ChEBI" id="CHEBI:57618"/>
        <dbReference type="ChEBI" id="CHEBI:57945"/>
        <dbReference type="ChEBI" id="CHEBI:58210"/>
        <dbReference type="EC" id="1.5.1.42"/>
    </reaction>
</comment>
<keyword evidence="4 5" id="KW-0520">NAD</keyword>
<dbReference type="InterPro" id="IPR050268">
    <property type="entry name" value="NADH-dep_flavin_reductase"/>
</dbReference>
<sequence>MTVTESTTVRDREAYPPIPGRATLPSRCSDALSGQEYREAMSRLAGAVHLVTTDGPGGRAGFTASAVCSVSDAPPMLLVCINRGSSAHGAFSRNESLCVSTLGADHEGLAALFGGRTDMERRFATGTWRTLRTGAPALADALAAFDGRIVARHAVGTHDVLYCAVEAVASVGEADALLYGERRYRRLPRVPRPAETPAVGSA</sequence>
<dbReference type="SUPFAM" id="SSF50475">
    <property type="entry name" value="FMN-binding split barrel"/>
    <property type="match status" value="1"/>
</dbReference>
<dbReference type="PANTHER" id="PTHR30466:SF1">
    <property type="entry name" value="FMN REDUCTASE (NADH) RUTF"/>
    <property type="match status" value="1"/>
</dbReference>
<organism evidence="7 8">
    <name type="scientific">Methylorubrum suomiense</name>
    <dbReference type="NCBI Taxonomy" id="144191"/>
    <lineage>
        <taxon>Bacteria</taxon>
        <taxon>Pseudomonadati</taxon>
        <taxon>Pseudomonadota</taxon>
        <taxon>Alphaproteobacteria</taxon>
        <taxon>Hyphomicrobiales</taxon>
        <taxon>Methylobacteriaceae</taxon>
        <taxon>Methylorubrum</taxon>
    </lineage>
</organism>
<dbReference type="PANTHER" id="PTHR30466">
    <property type="entry name" value="FLAVIN REDUCTASE"/>
    <property type="match status" value="1"/>
</dbReference>
<evidence type="ECO:0000256" key="2">
    <source>
        <dbReference type="ARBA" id="ARBA00022643"/>
    </source>
</evidence>
<dbReference type="EMBL" id="BPRE01000017">
    <property type="protein sequence ID" value="GJE77822.1"/>
    <property type="molecule type" value="Genomic_DNA"/>
</dbReference>
<name>A0ABQ4V3J0_9HYPH</name>
<dbReference type="Proteomes" id="UP001055093">
    <property type="component" value="Unassembled WGS sequence"/>
</dbReference>
<comment type="function">
    <text evidence="5">Catalyzes the reduction of FMN to FMNH2 which is used to reduce pyrimidine by RutA via the Rut pathway.</text>
</comment>
<dbReference type="InterPro" id="IPR019917">
    <property type="entry name" value="RutF"/>
</dbReference>
<protein>
    <recommendedName>
        <fullName evidence="5">FMN reductase (NADH) RutF</fullName>
        <ecNumber evidence="5">1.5.1.42</ecNumber>
    </recommendedName>
    <alternativeName>
        <fullName evidence="5">FMN reductase</fullName>
    </alternativeName>
    <alternativeName>
        <fullName evidence="5">NADH-flavin reductase RutF</fullName>
    </alternativeName>
    <alternativeName>
        <fullName evidence="5">NADH:flavin oxidoreductase</fullName>
    </alternativeName>
</protein>
<evidence type="ECO:0000256" key="3">
    <source>
        <dbReference type="ARBA" id="ARBA00023002"/>
    </source>
</evidence>
<comment type="caution">
    <text evidence="7">The sequence shown here is derived from an EMBL/GenBank/DDBJ whole genome shotgun (WGS) entry which is preliminary data.</text>
</comment>
<dbReference type="InterPro" id="IPR012349">
    <property type="entry name" value="Split_barrel_FMN-bd"/>
</dbReference>
<keyword evidence="2 5" id="KW-0288">FMN</keyword>
<evidence type="ECO:0000256" key="5">
    <source>
        <dbReference type="HAMAP-Rule" id="MF_00833"/>
    </source>
</evidence>
<evidence type="ECO:0000313" key="7">
    <source>
        <dbReference type="EMBL" id="GJE77822.1"/>
    </source>
</evidence>
<reference evidence="7" key="1">
    <citation type="journal article" date="2021" name="Front. Microbiol.">
        <title>Comprehensive Comparative Genomics and Phenotyping of Methylobacterium Species.</title>
        <authorList>
            <person name="Alessa O."/>
            <person name="Ogura Y."/>
            <person name="Fujitani Y."/>
            <person name="Takami H."/>
            <person name="Hayashi T."/>
            <person name="Sahin N."/>
            <person name="Tani A."/>
        </authorList>
    </citation>
    <scope>NUCLEOTIDE SEQUENCE</scope>
    <source>
        <strain evidence="7">DSM 14458</strain>
    </source>
</reference>
<keyword evidence="8" id="KW-1185">Reference proteome</keyword>
<dbReference type="SMART" id="SM00903">
    <property type="entry name" value="Flavin_Reduct"/>
    <property type="match status" value="1"/>
</dbReference>
<feature type="domain" description="Flavin reductase like" evidence="6">
    <location>
        <begin position="41"/>
        <end position="186"/>
    </location>
</feature>
<evidence type="ECO:0000256" key="1">
    <source>
        <dbReference type="ARBA" id="ARBA00022630"/>
    </source>
</evidence>
<proteinExistence type="inferred from homology"/>
<dbReference type="Pfam" id="PF01613">
    <property type="entry name" value="Flavin_Reduct"/>
    <property type="match status" value="1"/>
</dbReference>
<dbReference type="EC" id="1.5.1.42" evidence="5"/>
<dbReference type="InterPro" id="IPR002563">
    <property type="entry name" value="Flavin_Rdtase-like_dom"/>
</dbReference>
<accession>A0ABQ4V3J0</accession>